<dbReference type="CDD" id="cd00586">
    <property type="entry name" value="4HBT"/>
    <property type="match status" value="1"/>
</dbReference>
<evidence type="ECO:0000313" key="3">
    <source>
        <dbReference type="Proteomes" id="UP000567795"/>
    </source>
</evidence>
<comment type="caution">
    <text evidence="2">The sequence shown here is derived from an EMBL/GenBank/DDBJ whole genome shotgun (WGS) entry which is preliminary data.</text>
</comment>
<dbReference type="InterPro" id="IPR006683">
    <property type="entry name" value="Thioestr_dom"/>
</dbReference>
<accession>A0A853A9X1</accession>
<name>A0A853A9X1_9ACTN</name>
<keyword evidence="3" id="KW-1185">Reference proteome</keyword>
<proteinExistence type="predicted"/>
<keyword evidence="2" id="KW-0378">Hydrolase</keyword>
<dbReference type="SUPFAM" id="SSF54637">
    <property type="entry name" value="Thioesterase/thiol ester dehydrase-isomerase"/>
    <property type="match status" value="1"/>
</dbReference>
<feature type="domain" description="Thioesterase" evidence="1">
    <location>
        <begin position="24"/>
        <end position="107"/>
    </location>
</feature>
<reference evidence="2 3" key="1">
    <citation type="submission" date="2020-07" db="EMBL/GenBank/DDBJ databases">
        <title>Sequencing the genomes of 1000 actinobacteria strains.</title>
        <authorList>
            <person name="Klenk H.-P."/>
        </authorList>
    </citation>
    <scope>NUCLEOTIDE SEQUENCE [LARGE SCALE GENOMIC DNA]</scope>
    <source>
        <strain evidence="2 3">DSM 42178</strain>
    </source>
</reference>
<protein>
    <submittedName>
        <fullName evidence="2">Acyl-CoA thioester hydrolase</fullName>
        <ecNumber evidence="2">3.1.2.-</ecNumber>
    </submittedName>
</protein>
<dbReference type="RefSeq" id="WP_179815834.1">
    <property type="nucleotide sequence ID" value="NZ_JACBZD010000001.1"/>
</dbReference>
<sequence length="151" mass="16995">MTTIAAEYGHIRPVEIHFDDLDAMGMLHNARYAVLVERAVTAYWVEQGWSFDPARSRFVDIFPAVREFQITFHLPVLGVGRANVHFWIEHLGRTSLVYGFRLLSDDLAVVHAEGRRVNVNLDPKTLRPAPLSEPLRAAAAPLLRLAEPVAD</sequence>
<evidence type="ECO:0000313" key="2">
    <source>
        <dbReference type="EMBL" id="NYI07421.1"/>
    </source>
</evidence>
<dbReference type="GO" id="GO:0016787">
    <property type="term" value="F:hydrolase activity"/>
    <property type="evidence" value="ECO:0007669"/>
    <property type="project" value="UniProtKB-KW"/>
</dbReference>
<evidence type="ECO:0000259" key="1">
    <source>
        <dbReference type="Pfam" id="PF03061"/>
    </source>
</evidence>
<dbReference type="Proteomes" id="UP000567795">
    <property type="component" value="Unassembled WGS sequence"/>
</dbReference>
<dbReference type="InterPro" id="IPR029069">
    <property type="entry name" value="HotDog_dom_sf"/>
</dbReference>
<organism evidence="2 3">
    <name type="scientific">Allostreptomyces psammosilenae</name>
    <dbReference type="NCBI Taxonomy" id="1892865"/>
    <lineage>
        <taxon>Bacteria</taxon>
        <taxon>Bacillati</taxon>
        <taxon>Actinomycetota</taxon>
        <taxon>Actinomycetes</taxon>
        <taxon>Kitasatosporales</taxon>
        <taxon>Streptomycetaceae</taxon>
        <taxon>Allostreptomyces</taxon>
    </lineage>
</organism>
<dbReference type="EMBL" id="JACBZD010000001">
    <property type="protein sequence ID" value="NYI07421.1"/>
    <property type="molecule type" value="Genomic_DNA"/>
</dbReference>
<dbReference type="AlphaFoldDB" id="A0A853A9X1"/>
<gene>
    <name evidence="2" type="ORF">FHU37_004364</name>
</gene>
<dbReference type="Pfam" id="PF03061">
    <property type="entry name" value="4HBT"/>
    <property type="match status" value="1"/>
</dbReference>
<dbReference type="Gene3D" id="3.10.129.10">
    <property type="entry name" value="Hotdog Thioesterase"/>
    <property type="match status" value="1"/>
</dbReference>
<dbReference type="EC" id="3.1.2.-" evidence="2"/>